<feature type="domain" description="BP28 C-terminal" evidence="12">
    <location>
        <begin position="1537"/>
        <end position="1693"/>
    </location>
</feature>
<keyword evidence="7 11" id="KW-0539">Nucleus</keyword>
<dbReference type="OrthoDB" id="31183at2759"/>
<keyword evidence="8 11" id="KW-0687">Ribonucleoprotein</keyword>
<dbReference type="InterPro" id="IPR022125">
    <property type="entry name" value="U3snoRNP10_N"/>
</dbReference>
<comment type="subcellular location">
    <subcellularLocation>
        <location evidence="1 11">Nucleus</location>
        <location evidence="1 11">Nucleolus</location>
    </subcellularLocation>
</comment>
<evidence type="ECO:0000313" key="14">
    <source>
        <dbReference type="Proteomes" id="UP000276215"/>
    </source>
</evidence>
<dbReference type="PANTHER" id="PTHR13457:SF1">
    <property type="entry name" value="HEAT REPEAT-CONTAINING PROTEIN 1"/>
    <property type="match status" value="1"/>
</dbReference>
<dbReference type="GO" id="GO:0032040">
    <property type="term" value="C:small-subunit processome"/>
    <property type="evidence" value="ECO:0007669"/>
    <property type="project" value="TreeGrafter"/>
</dbReference>
<evidence type="ECO:0000256" key="11">
    <source>
        <dbReference type="RuleBase" id="RU367065"/>
    </source>
</evidence>
<dbReference type="Pfam" id="PF12755">
    <property type="entry name" value="Vac14_Fab1_bd"/>
    <property type="match status" value="1"/>
</dbReference>
<dbReference type="Gene3D" id="1.25.10.10">
    <property type="entry name" value="Leucine-rich Repeat Variant"/>
    <property type="match status" value="3"/>
</dbReference>
<proteinExistence type="inferred from homology"/>
<dbReference type="SMART" id="SM01036">
    <property type="entry name" value="BP28CT"/>
    <property type="match status" value="1"/>
</dbReference>
<dbReference type="Proteomes" id="UP000276215">
    <property type="component" value="Unassembled WGS sequence"/>
</dbReference>
<protein>
    <recommendedName>
        <fullName evidence="4 11">U3 small nucleolar RNA-associated protein 10</fullName>
    </recommendedName>
</protein>
<evidence type="ECO:0000256" key="8">
    <source>
        <dbReference type="ARBA" id="ARBA00023274"/>
    </source>
</evidence>
<comment type="subunit">
    <text evidence="3 11">Component of the ribosomal small subunit (SSU) processome.</text>
</comment>
<dbReference type="EMBL" id="ML120351">
    <property type="protein sequence ID" value="RPB06055.1"/>
    <property type="molecule type" value="Genomic_DNA"/>
</dbReference>
<evidence type="ECO:0000256" key="9">
    <source>
        <dbReference type="ARBA" id="ARBA00025076"/>
    </source>
</evidence>
<dbReference type="InterPro" id="IPR012954">
    <property type="entry name" value="BP28_C_dom"/>
</dbReference>
<comment type="similarity">
    <text evidence="2 11">Belongs to the HEATR1/UTP10 family.</text>
</comment>
<evidence type="ECO:0000256" key="5">
    <source>
        <dbReference type="ARBA" id="ARBA00022517"/>
    </source>
</evidence>
<dbReference type="PANTHER" id="PTHR13457">
    <property type="entry name" value="BAP28"/>
    <property type="match status" value="1"/>
</dbReference>
<evidence type="ECO:0000259" key="12">
    <source>
        <dbReference type="SMART" id="SM01036"/>
    </source>
</evidence>
<name>A0A3N4KJS0_9PEZI</name>
<dbReference type="GO" id="GO:0000462">
    <property type="term" value="P:maturation of SSU-rRNA from tricistronic rRNA transcript (SSU-rRNA, 5.8S rRNA, LSU-rRNA)"/>
    <property type="evidence" value="ECO:0007669"/>
    <property type="project" value="TreeGrafter"/>
</dbReference>
<dbReference type="InterPro" id="IPR011989">
    <property type="entry name" value="ARM-like"/>
</dbReference>
<evidence type="ECO:0000256" key="7">
    <source>
        <dbReference type="ARBA" id="ARBA00023242"/>
    </source>
</evidence>
<keyword evidence="6 11" id="KW-0698">rRNA processing</keyword>
<keyword evidence="5 11" id="KW-0690">Ribosome biogenesis</keyword>
<dbReference type="GO" id="GO:0030686">
    <property type="term" value="C:90S preribosome"/>
    <property type="evidence" value="ECO:0007669"/>
    <property type="project" value="TreeGrafter"/>
</dbReference>
<reference evidence="13 14" key="1">
    <citation type="journal article" date="2018" name="Nat. Ecol. Evol.">
        <title>Pezizomycetes genomes reveal the molecular basis of ectomycorrhizal truffle lifestyle.</title>
        <authorList>
            <person name="Murat C."/>
            <person name="Payen T."/>
            <person name="Noel B."/>
            <person name="Kuo A."/>
            <person name="Morin E."/>
            <person name="Chen J."/>
            <person name="Kohler A."/>
            <person name="Krizsan K."/>
            <person name="Balestrini R."/>
            <person name="Da Silva C."/>
            <person name="Montanini B."/>
            <person name="Hainaut M."/>
            <person name="Levati E."/>
            <person name="Barry K.W."/>
            <person name="Belfiori B."/>
            <person name="Cichocki N."/>
            <person name="Clum A."/>
            <person name="Dockter R.B."/>
            <person name="Fauchery L."/>
            <person name="Guy J."/>
            <person name="Iotti M."/>
            <person name="Le Tacon F."/>
            <person name="Lindquist E.A."/>
            <person name="Lipzen A."/>
            <person name="Malagnac F."/>
            <person name="Mello A."/>
            <person name="Molinier V."/>
            <person name="Miyauchi S."/>
            <person name="Poulain J."/>
            <person name="Riccioni C."/>
            <person name="Rubini A."/>
            <person name="Sitrit Y."/>
            <person name="Splivallo R."/>
            <person name="Traeger S."/>
            <person name="Wang M."/>
            <person name="Zifcakova L."/>
            <person name="Wipf D."/>
            <person name="Zambonelli A."/>
            <person name="Paolocci F."/>
            <person name="Nowrousian M."/>
            <person name="Ottonello S."/>
            <person name="Baldrian P."/>
            <person name="Spatafora J.W."/>
            <person name="Henrissat B."/>
            <person name="Nagy L.G."/>
            <person name="Aury J.M."/>
            <person name="Wincker P."/>
            <person name="Grigoriev I.V."/>
            <person name="Bonfante P."/>
            <person name="Martin F.M."/>
        </authorList>
    </citation>
    <scope>NUCLEOTIDE SEQUENCE [LARGE SCALE GENOMIC DNA]</scope>
    <source>
        <strain evidence="13 14">120613-1</strain>
    </source>
</reference>
<evidence type="ECO:0000256" key="10">
    <source>
        <dbReference type="PROSITE-ProRule" id="PRU00103"/>
    </source>
</evidence>
<dbReference type="InterPro" id="IPR021133">
    <property type="entry name" value="HEAT_type_2"/>
</dbReference>
<dbReference type="Pfam" id="PF12397">
    <property type="entry name" value="U3snoRNP10"/>
    <property type="match status" value="1"/>
</dbReference>
<organism evidence="13 14">
    <name type="scientific">Choiromyces venosus 120613-1</name>
    <dbReference type="NCBI Taxonomy" id="1336337"/>
    <lineage>
        <taxon>Eukaryota</taxon>
        <taxon>Fungi</taxon>
        <taxon>Dikarya</taxon>
        <taxon>Ascomycota</taxon>
        <taxon>Pezizomycotina</taxon>
        <taxon>Pezizomycetes</taxon>
        <taxon>Pezizales</taxon>
        <taxon>Tuberaceae</taxon>
        <taxon>Choiromyces</taxon>
    </lineage>
</organism>
<evidence type="ECO:0000256" key="2">
    <source>
        <dbReference type="ARBA" id="ARBA00010559"/>
    </source>
</evidence>
<accession>A0A3N4KJS0</accession>
<dbReference type="Pfam" id="PF08146">
    <property type="entry name" value="BP28CT"/>
    <property type="match status" value="1"/>
</dbReference>
<comment type="function">
    <text evidence="9">Involved in nucleolar processing of pre-18S ribosomal RNA. Involved in ribosome biosynthesis.</text>
</comment>
<evidence type="ECO:0000256" key="1">
    <source>
        <dbReference type="ARBA" id="ARBA00004604"/>
    </source>
</evidence>
<evidence type="ECO:0000313" key="13">
    <source>
        <dbReference type="EMBL" id="RPB06055.1"/>
    </source>
</evidence>
<feature type="repeat" description="HEAT" evidence="10">
    <location>
        <begin position="1746"/>
        <end position="1782"/>
    </location>
</feature>
<dbReference type="GO" id="GO:0030515">
    <property type="term" value="F:snoRNA binding"/>
    <property type="evidence" value="ECO:0007669"/>
    <property type="project" value="TreeGrafter"/>
</dbReference>
<gene>
    <name evidence="13" type="ORF">L873DRAFT_1727059</name>
</gene>
<dbReference type="PROSITE" id="PS50077">
    <property type="entry name" value="HEAT_REPEAT"/>
    <property type="match status" value="1"/>
</dbReference>
<evidence type="ECO:0000256" key="4">
    <source>
        <dbReference type="ARBA" id="ARBA00015399"/>
    </source>
</evidence>
<sequence length="1827" mass="203305">MASNLAAQLSAIAATSTNTLNTQKLRSIHSISLLFPPSVAATQDTDTIFSIAIEGFRELCQLDKRFLHYEKGLFSEHSKSVDRFVLPQASAESLSKSIDGFLQLLCGRMLLQPALRALEWLVRQFRVQDQNTATLILCFLPYHDHPTLFKTMLSILHQKDLPREFIFLTPYLKKPSPVPKHVITHALSHHRDLLTLLCDHTISTVSKKRDSHQLVSFFSVAITASVSLMCDSISSNKSGKAKNVPTAENILTCTLPLLDQAFSARSSPELETGCHMLTIVLVTKLSLTDTVLTAIIKSIVNHWTIGSYKTGLTCVAYIAQSRFRDDVELPDEVISALLGLDMPEFGNKKLDEAFLSMQERYRVDRLAVALCLGILKRLGETYGVKALRTVITLLERAKMESLQRLFVTKKLVEAAQKVGSSAMSGKSSEEIRELLAETLVNWAGAAREGKVGKILTQVMADDATNIDDLEMRLQTVIRPLPAVVPGPAKKAIKEASAQAQTLEDILSTLPNKTDEKTILTPKAKILFQDLLSFFVAAVLSNKQEEFIKLPLFKDLLASNPLQISFLIECWTSHKYPVVMRSAALRVCAKIIQKHMSISIDYQAVLPHILIALADPNRRVRSNAVELTKVLFEHYKKLQQSVSGDKASKKKRKRSSGATHYWGLDTIYGNGKSSDEVKWLELDQVIKLMEQITANDLFGCIEDPEYVGNMLAMVVGTGEGTSSSLKGSLKRSIFVFLSSHAVNAPELEIRYRLLSQINKINLNGDIRTQNLLPALTDWLSVEDYNDRVKQCQADRLDIMAIEKQIVQVVNADEPKILVAVLTKDVSSSLLDAAAGRIKDIWNAIGPDVQTELATELLEIELDVTQNFSGVDVLEKLRIPTTAFQQFFDKVRTQLQLFSSHVSVGSNKRRKRESDGLSNDAKAEELEAARRRATIVTDLLHTQGAERHKSLLKSLFGILADLAGFQFSGMAYLSQVLLDCMSSIVTNIQRSGGTGIDDSVRPDVLVECIRAATAPQVQNRAILLLANLADVVPERVQHSVMPIFTFMGANTLRRDDEYSAFVIEQTIKRIIPPLVKSLQSQEGNQAVGTAELVNTFVASYSHIPSHRRVRLFVALTKTLGAEEFLFAVIAKLGEKYVSTGAGNPTGEATVVTSACKIIVENFDIDVQLETIKRYLELVMQVLSQKKNGLSKHLFENGKYDKCELAERLLNLLFIVIGNKKLQDYMAKADDGGDMRSKKFSEALERVLGPLEWDTKSGVYKAASRVLSGLLYGLHIPRFISIVEHLIFNPESKFRSGTLKTFRDRLTNIHRIDSASTKAIVDFTPKISTLISADDPDKLRIDAIVCITSIIKHCQSEMSPIVANIAGAVVGHGGLHSSDDSTQAVSLVCLTNMVAKFKVHLIPMLPKAVPRGLELLKKSLDVGTDQDAMHDYVIAFLDELVKNLPGFMTSWLEKVMKLMYTSAAVMEEDDEVSVRVEFLKTISQKMQLDAILRVYTATWDQVLEGGEVAIGEALETLEEMESSSKGDEKRSKATKRLFRTTESLKPLLNLVLLLLDLRGRLLDLSETMDIEEEKIRELEDHALKVILKFVYRLNHTNFKPMFLRIVEWATEDLSTELTTTEDDGPTTSINRCVALWNFLYLLGSDLESIFTNYFGFALDNAVYILTNDTIFTIHRPLWQSTLKALRVAFKSDDHDFWQSPATFDKIAPVLVRQLARAATSAPAVREYVYSALTELVGAIQGSEEHAKMVNGKVLEQMKDEDAMVRTAAAEALKDIYAQAGEEWLNFLPESVPVIAELMEDEEEAVETAAHLLVVGIEKHLGEGELQAMLT</sequence>
<dbReference type="InterPro" id="IPR016024">
    <property type="entry name" value="ARM-type_fold"/>
</dbReference>
<dbReference type="SUPFAM" id="SSF48371">
    <property type="entry name" value="ARM repeat"/>
    <property type="match status" value="2"/>
</dbReference>
<evidence type="ECO:0000256" key="6">
    <source>
        <dbReference type="ARBA" id="ARBA00022552"/>
    </source>
</evidence>
<dbReference type="InterPro" id="IPR040191">
    <property type="entry name" value="UTP10"/>
</dbReference>
<dbReference type="InterPro" id="IPR056473">
    <property type="entry name" value="HEAT_Utp10/HEAT1"/>
</dbReference>
<evidence type="ECO:0000256" key="3">
    <source>
        <dbReference type="ARBA" id="ARBA00011399"/>
    </source>
</evidence>
<dbReference type="GO" id="GO:0034455">
    <property type="term" value="C:t-UTP complex"/>
    <property type="evidence" value="ECO:0007669"/>
    <property type="project" value="TreeGrafter"/>
</dbReference>
<dbReference type="Pfam" id="PF23243">
    <property type="entry name" value="HEAT_HEATR1"/>
    <property type="match status" value="1"/>
</dbReference>
<dbReference type="STRING" id="1336337.A0A3N4KJS0"/>
<keyword evidence="14" id="KW-1185">Reference proteome</keyword>
<dbReference type="GO" id="GO:0045943">
    <property type="term" value="P:positive regulation of transcription by RNA polymerase I"/>
    <property type="evidence" value="ECO:0007669"/>
    <property type="project" value="TreeGrafter"/>
</dbReference>